<keyword evidence="2 5" id="KW-0812">Transmembrane</keyword>
<gene>
    <name evidence="8" type="ORF">CSOL1703_00004985</name>
</gene>
<dbReference type="GO" id="GO:0070941">
    <property type="term" value="P:eisosome assembly"/>
    <property type="evidence" value="ECO:0007669"/>
    <property type="project" value="TreeGrafter"/>
</dbReference>
<dbReference type="PANTHER" id="PTHR28165">
    <property type="entry name" value="NON-CLASSICAL EXPORT PROTEIN 2-RELATED"/>
    <property type="match status" value="1"/>
</dbReference>
<evidence type="ECO:0000313" key="9">
    <source>
        <dbReference type="Proteomes" id="UP000775872"/>
    </source>
</evidence>
<dbReference type="EMBL" id="CABFOC020000045">
    <property type="protein sequence ID" value="CAH0053114.1"/>
    <property type="molecule type" value="Genomic_DNA"/>
</dbReference>
<reference evidence="9" key="1">
    <citation type="submission" date="2019-06" db="EMBL/GenBank/DDBJ databases">
        <authorList>
            <person name="Broberg M."/>
        </authorList>
    </citation>
    <scope>NUCLEOTIDE SEQUENCE [LARGE SCALE GENOMIC DNA]</scope>
</reference>
<protein>
    <recommendedName>
        <fullName evidence="7">MARVEL domain-containing protein</fullName>
    </recommendedName>
</protein>
<evidence type="ECO:0000259" key="7">
    <source>
        <dbReference type="Pfam" id="PF01284"/>
    </source>
</evidence>
<comment type="caution">
    <text evidence="8">The sequence shown here is derived from an EMBL/GenBank/DDBJ whole genome shotgun (WGS) entry which is preliminary data.</text>
</comment>
<keyword evidence="3 5" id="KW-1133">Transmembrane helix</keyword>
<dbReference type="AlphaFoldDB" id="A0A9N9ZD83"/>
<comment type="subcellular location">
    <subcellularLocation>
        <location evidence="1">Membrane</location>
        <topology evidence="1">Multi-pass membrane protein</topology>
    </subcellularLocation>
</comment>
<reference evidence="8 9" key="2">
    <citation type="submission" date="2021-10" db="EMBL/GenBank/DDBJ databases">
        <authorList>
            <person name="Piombo E."/>
        </authorList>
    </citation>
    <scope>NUCLEOTIDE SEQUENCE [LARGE SCALE GENOMIC DNA]</scope>
</reference>
<keyword evidence="4 5" id="KW-0472">Membrane</keyword>
<dbReference type="Pfam" id="PF01284">
    <property type="entry name" value="MARVEL"/>
    <property type="match status" value="1"/>
</dbReference>
<dbReference type="InterPro" id="IPR008253">
    <property type="entry name" value="Marvel"/>
</dbReference>
<evidence type="ECO:0000256" key="4">
    <source>
        <dbReference type="ARBA" id="ARBA00023136"/>
    </source>
</evidence>
<dbReference type="GO" id="GO:0005886">
    <property type="term" value="C:plasma membrane"/>
    <property type="evidence" value="ECO:0007669"/>
    <property type="project" value="TreeGrafter"/>
</dbReference>
<evidence type="ECO:0000256" key="2">
    <source>
        <dbReference type="ARBA" id="ARBA00022692"/>
    </source>
</evidence>
<dbReference type="OrthoDB" id="5423111at2759"/>
<evidence type="ECO:0000256" key="1">
    <source>
        <dbReference type="ARBA" id="ARBA00004141"/>
    </source>
</evidence>
<organism evidence="8 9">
    <name type="scientific">Clonostachys solani</name>
    <dbReference type="NCBI Taxonomy" id="160281"/>
    <lineage>
        <taxon>Eukaryota</taxon>
        <taxon>Fungi</taxon>
        <taxon>Dikarya</taxon>
        <taxon>Ascomycota</taxon>
        <taxon>Pezizomycotina</taxon>
        <taxon>Sordariomycetes</taxon>
        <taxon>Hypocreomycetidae</taxon>
        <taxon>Hypocreales</taxon>
        <taxon>Bionectriaceae</taxon>
        <taxon>Clonostachys</taxon>
    </lineage>
</organism>
<feature type="transmembrane region" description="Helical" evidence="5">
    <location>
        <begin position="73"/>
        <end position="93"/>
    </location>
</feature>
<dbReference type="PANTHER" id="PTHR28165:SF1">
    <property type="entry name" value="NON-CLASSICAL EXPORT PROTEIN 2-RELATED"/>
    <property type="match status" value="1"/>
</dbReference>
<dbReference type="GO" id="GO:0072659">
    <property type="term" value="P:protein localization to plasma membrane"/>
    <property type="evidence" value="ECO:0007669"/>
    <property type="project" value="TreeGrafter"/>
</dbReference>
<keyword evidence="9" id="KW-1185">Reference proteome</keyword>
<evidence type="ECO:0000313" key="8">
    <source>
        <dbReference type="EMBL" id="CAH0053114.1"/>
    </source>
</evidence>
<feature type="transmembrane region" description="Helical" evidence="5">
    <location>
        <begin position="132"/>
        <end position="152"/>
    </location>
</feature>
<accession>A0A9N9ZD83</accession>
<keyword evidence="6" id="KW-0732">Signal</keyword>
<feature type="domain" description="MARVEL" evidence="7">
    <location>
        <begin position="12"/>
        <end position="147"/>
    </location>
</feature>
<feature type="transmembrane region" description="Helical" evidence="5">
    <location>
        <begin position="46"/>
        <end position="66"/>
    </location>
</feature>
<evidence type="ECO:0000256" key="6">
    <source>
        <dbReference type="SAM" id="SignalP"/>
    </source>
</evidence>
<dbReference type="InterPro" id="IPR052649">
    <property type="entry name" value="NCE102-like"/>
</dbReference>
<sequence>MSSSFITIPILLCALLWTLLITSLIGNVMANNINASSSATMAINFTMFVAAWAWVTALFGLAAAFISSIAIPILLLALNGLAVLFTLVSAIVLSAKLGAPNCGHIRNEPRNWIAYGSSNNTKRCREIQASTVFMWFLFATFLVATLFSAKLLRSSRSRGNSTQPSMSQTRV</sequence>
<dbReference type="GO" id="GO:0032126">
    <property type="term" value="C:eisosome"/>
    <property type="evidence" value="ECO:0007669"/>
    <property type="project" value="TreeGrafter"/>
</dbReference>
<name>A0A9N9ZD83_9HYPO</name>
<feature type="chain" id="PRO_5040359436" description="MARVEL domain-containing protein" evidence="6">
    <location>
        <begin position="31"/>
        <end position="171"/>
    </location>
</feature>
<proteinExistence type="predicted"/>
<evidence type="ECO:0000256" key="5">
    <source>
        <dbReference type="SAM" id="Phobius"/>
    </source>
</evidence>
<feature type="signal peptide" evidence="6">
    <location>
        <begin position="1"/>
        <end position="30"/>
    </location>
</feature>
<evidence type="ECO:0000256" key="3">
    <source>
        <dbReference type="ARBA" id="ARBA00022989"/>
    </source>
</evidence>
<dbReference type="Proteomes" id="UP000775872">
    <property type="component" value="Unassembled WGS sequence"/>
</dbReference>